<organism evidence="1">
    <name type="scientific">Eucampia antarctica</name>
    <dbReference type="NCBI Taxonomy" id="49252"/>
    <lineage>
        <taxon>Eukaryota</taxon>
        <taxon>Sar</taxon>
        <taxon>Stramenopiles</taxon>
        <taxon>Ochrophyta</taxon>
        <taxon>Bacillariophyta</taxon>
        <taxon>Mediophyceae</taxon>
        <taxon>Biddulphiophycidae</taxon>
        <taxon>Hemiaulales</taxon>
        <taxon>Hemiaulaceae</taxon>
        <taxon>Eucampia</taxon>
    </lineage>
</organism>
<sequence length="268" mass="28702">MEDRTNNTHLVKGNEYTEDKTIYDISISSPESINLCETVGGVATAAEAPKSEDEDVDALLSSLSSPVLDDGTSLPALHDPRSDAFEKLKQSSSTLGTAISVVSTDVNNHYQISEKAHELGHKVRDVDNRLLLSQSVINASETFGSWWSTNVGPVVEAATVQVQEKVDPSIKATAATVSEKVPPETGAGVISALQNIGSSIKMFDDEHQVSAMAMDKLADGVDWVAKSVIPIGRENADLDELTADGAQNEIELKEELKDESLPTSPQNK</sequence>
<protein>
    <submittedName>
        <fullName evidence="1">Uncharacterized protein</fullName>
    </submittedName>
</protein>
<gene>
    <name evidence="1" type="ORF">EANT1437_LOCUS12377</name>
</gene>
<reference evidence="1" key="1">
    <citation type="submission" date="2021-01" db="EMBL/GenBank/DDBJ databases">
        <authorList>
            <person name="Corre E."/>
            <person name="Pelletier E."/>
            <person name="Niang G."/>
            <person name="Scheremetjew M."/>
            <person name="Finn R."/>
            <person name="Kale V."/>
            <person name="Holt S."/>
            <person name="Cochrane G."/>
            <person name="Meng A."/>
            <person name="Brown T."/>
            <person name="Cohen L."/>
        </authorList>
    </citation>
    <scope>NUCLEOTIDE SEQUENCE</scope>
    <source>
        <strain evidence="1">CCMP1452</strain>
    </source>
</reference>
<evidence type="ECO:0000313" key="1">
    <source>
        <dbReference type="EMBL" id="CAD9690658.1"/>
    </source>
</evidence>
<proteinExistence type="predicted"/>
<dbReference type="EMBL" id="HBHI01024120">
    <property type="protein sequence ID" value="CAD9690658.1"/>
    <property type="molecule type" value="Transcribed_RNA"/>
</dbReference>
<accession>A0A7S2S619</accession>
<dbReference type="AlphaFoldDB" id="A0A7S2S619"/>
<name>A0A7S2S619_9STRA</name>